<evidence type="ECO:0000256" key="1">
    <source>
        <dbReference type="ARBA" id="ARBA00004651"/>
    </source>
</evidence>
<dbReference type="PROSITE" id="PS50893">
    <property type="entry name" value="ABC_TRANSPORTER_2"/>
    <property type="match status" value="1"/>
</dbReference>
<evidence type="ECO:0000256" key="3">
    <source>
        <dbReference type="ARBA" id="ARBA00022741"/>
    </source>
</evidence>
<dbReference type="SUPFAM" id="SSF90123">
    <property type="entry name" value="ABC transporter transmembrane region"/>
    <property type="match status" value="1"/>
</dbReference>
<dbReference type="Proteomes" id="UP001187203">
    <property type="component" value="Unassembled WGS sequence"/>
</dbReference>
<reference evidence="11" key="1">
    <citation type="journal article" date="2023" name="Int. J. Mol. Sci.">
        <title>Genomic and Metabolic Characterization of Plant Growth-Promoting Rhizobacteria Isolated from Nodules of Clovers Grown in Non-Farmed Soil.</title>
        <authorList>
            <person name="Wojcik M."/>
            <person name="Koper P."/>
            <person name="Zebracki K."/>
            <person name="Marczak M."/>
            <person name="Mazur A."/>
        </authorList>
    </citation>
    <scope>NUCLEOTIDE SEQUENCE [LARGE SCALE GENOMIC DNA]</scope>
    <source>
        <strain evidence="11">KB12</strain>
    </source>
</reference>
<accession>A0ABU3YQQ0</accession>
<protein>
    <submittedName>
        <fullName evidence="10">Thiol reductant ABC exporter subunit CydD</fullName>
    </submittedName>
</protein>
<dbReference type="CDD" id="cd03228">
    <property type="entry name" value="ABCC_MRP_Like"/>
    <property type="match status" value="1"/>
</dbReference>
<dbReference type="SUPFAM" id="SSF52540">
    <property type="entry name" value="P-loop containing nucleoside triphosphate hydrolases"/>
    <property type="match status" value="1"/>
</dbReference>
<dbReference type="InterPro" id="IPR003593">
    <property type="entry name" value="AAA+_ATPase"/>
</dbReference>
<dbReference type="Gene3D" id="3.40.50.300">
    <property type="entry name" value="P-loop containing nucleotide triphosphate hydrolases"/>
    <property type="match status" value="1"/>
</dbReference>
<dbReference type="PANTHER" id="PTHR24221">
    <property type="entry name" value="ATP-BINDING CASSETTE SUB-FAMILY B"/>
    <property type="match status" value="1"/>
</dbReference>
<dbReference type="PANTHER" id="PTHR24221:SF261">
    <property type="entry name" value="GLUTATHIONE_L-CYSTEINE TRANSPORT SYSTEM ATP-BINDING_PERMEASE PROTEIN CYDD"/>
    <property type="match status" value="1"/>
</dbReference>
<keyword evidence="11" id="KW-1185">Reference proteome</keyword>
<evidence type="ECO:0000313" key="10">
    <source>
        <dbReference type="EMBL" id="MDV4188174.1"/>
    </source>
</evidence>
<dbReference type="Pfam" id="PF00005">
    <property type="entry name" value="ABC_tran"/>
    <property type="match status" value="1"/>
</dbReference>
<feature type="domain" description="ABC transmembrane type-1" evidence="9">
    <location>
        <begin position="37"/>
        <end position="325"/>
    </location>
</feature>
<comment type="caution">
    <text evidence="10">The sequence shown here is derived from an EMBL/GenBank/DDBJ whole genome shotgun (WGS) entry which is preliminary data.</text>
</comment>
<dbReference type="InterPro" id="IPR014216">
    <property type="entry name" value="ABC_transptr_CydD"/>
</dbReference>
<comment type="subcellular location">
    <subcellularLocation>
        <location evidence="1">Cell membrane</location>
        <topology evidence="1">Multi-pass membrane protein</topology>
    </subcellularLocation>
</comment>
<dbReference type="Pfam" id="PF00664">
    <property type="entry name" value="ABC_membrane"/>
    <property type="match status" value="1"/>
</dbReference>
<dbReference type="InterPro" id="IPR003439">
    <property type="entry name" value="ABC_transporter-like_ATP-bd"/>
</dbReference>
<dbReference type="InterPro" id="IPR039421">
    <property type="entry name" value="Type_1_exporter"/>
</dbReference>
<dbReference type="CDD" id="cd18584">
    <property type="entry name" value="ABC_6TM_AarD_CydD"/>
    <property type="match status" value="1"/>
</dbReference>
<dbReference type="InterPro" id="IPR036640">
    <property type="entry name" value="ABC1_TM_sf"/>
</dbReference>
<feature type="transmembrane region" description="Helical" evidence="7">
    <location>
        <begin position="254"/>
        <end position="279"/>
    </location>
</feature>
<dbReference type="Gene3D" id="1.20.1560.10">
    <property type="entry name" value="ABC transporter type 1, transmembrane domain"/>
    <property type="match status" value="1"/>
</dbReference>
<evidence type="ECO:0000259" key="9">
    <source>
        <dbReference type="PROSITE" id="PS50929"/>
    </source>
</evidence>
<dbReference type="InterPro" id="IPR011527">
    <property type="entry name" value="ABC1_TM_dom"/>
</dbReference>
<evidence type="ECO:0000313" key="11">
    <source>
        <dbReference type="Proteomes" id="UP001187203"/>
    </source>
</evidence>
<dbReference type="EMBL" id="JAWJWI010000011">
    <property type="protein sequence ID" value="MDV4188174.1"/>
    <property type="molecule type" value="Genomic_DNA"/>
</dbReference>
<evidence type="ECO:0000256" key="2">
    <source>
        <dbReference type="ARBA" id="ARBA00022692"/>
    </source>
</evidence>
<dbReference type="NCBIfam" id="TIGR02857">
    <property type="entry name" value="CydD"/>
    <property type="match status" value="1"/>
</dbReference>
<keyword evidence="4" id="KW-0067">ATP-binding</keyword>
<name>A0ABU3YQQ0_9HYPH</name>
<keyword evidence="5 7" id="KW-1133">Transmembrane helix</keyword>
<evidence type="ECO:0000256" key="4">
    <source>
        <dbReference type="ARBA" id="ARBA00022840"/>
    </source>
</evidence>
<evidence type="ECO:0000259" key="8">
    <source>
        <dbReference type="PROSITE" id="PS50893"/>
    </source>
</evidence>
<dbReference type="SMART" id="SM00382">
    <property type="entry name" value="AAA"/>
    <property type="match status" value="1"/>
</dbReference>
<dbReference type="RefSeq" id="WP_317276665.1">
    <property type="nucleotide sequence ID" value="NZ_JAWJWH010000018.1"/>
</dbReference>
<keyword evidence="3" id="KW-0547">Nucleotide-binding</keyword>
<keyword evidence="2 7" id="KW-0812">Transmembrane</keyword>
<evidence type="ECO:0000256" key="7">
    <source>
        <dbReference type="SAM" id="Phobius"/>
    </source>
</evidence>
<dbReference type="InterPro" id="IPR027417">
    <property type="entry name" value="P-loop_NTPase"/>
</dbReference>
<evidence type="ECO:0000256" key="5">
    <source>
        <dbReference type="ARBA" id="ARBA00022989"/>
    </source>
</evidence>
<evidence type="ECO:0000256" key="6">
    <source>
        <dbReference type="ARBA" id="ARBA00023136"/>
    </source>
</evidence>
<keyword evidence="6 7" id="KW-0472">Membrane</keyword>
<feature type="domain" description="ABC transporter" evidence="8">
    <location>
        <begin position="362"/>
        <end position="584"/>
    </location>
</feature>
<dbReference type="PROSITE" id="PS50929">
    <property type="entry name" value="ABC_TM1F"/>
    <property type="match status" value="1"/>
</dbReference>
<organism evidence="10 11">
    <name type="scientific">Rhizobium brockwellii</name>
    <dbReference type="NCBI Taxonomy" id="3019932"/>
    <lineage>
        <taxon>Bacteria</taxon>
        <taxon>Pseudomonadati</taxon>
        <taxon>Pseudomonadota</taxon>
        <taxon>Alphaproteobacteria</taxon>
        <taxon>Hyphomicrobiales</taxon>
        <taxon>Rhizobiaceae</taxon>
        <taxon>Rhizobium/Agrobacterium group</taxon>
        <taxon>Rhizobium</taxon>
    </lineage>
</organism>
<feature type="transmembrane region" description="Helical" evidence="7">
    <location>
        <begin position="158"/>
        <end position="185"/>
    </location>
</feature>
<proteinExistence type="predicted"/>
<sequence length="586" mass="60921">MGTAFFDARHRPEAPPLLDGKAVSPDRDAAKSGLRRAAMLQALAAAFWIPQAALLAISVGRIADGGGLHDVVWPTLGILILGIAKSCLDAAGGRLAFHAARAELSRKRQIAAAVLSMSSPIDRSRPASGKAASVIGEQAELIVPYLARFQPARMKASLVPLVILAFILPISWIAALVLLFAAPLIPIFMALIGWRAQAASERQLVATGGLNSFLLDRLRGLATIRALGAVDATALRLRSEAESLRTRTMAVLKIAFLSSAVLELFAALGVAMIAVYVGFSLLGEIRFGTWVGRLDLTEGLFILLLAPAFFEPLRELSAVWHDRAAGEAALKALDALAAGRLSILGAADVAPAVSAVAEAPAIRLENVDFRYGAAEPLILDGFNLDIAAGEHLALLGTSGSGKSTLLSLISGLAPCTGGRIVIGGIALADDTAAALRGDMAWIGQTPHIFAGTISGNIALGRPGISRGDVADALDAAKLEKVAAAYGNRPLGEGGIGLSGGEALRLAIARAACNPHLSIILADEPTAHLDAATAAEITESLIALSRGRTLIVATHDPLLAARMHRTVRVDVDIAIRDPDVIIREAAE</sequence>
<gene>
    <name evidence="10" type="primary">cydD</name>
    <name evidence="10" type="ORF">R1523_22010</name>
</gene>